<evidence type="ECO:0000259" key="5">
    <source>
        <dbReference type="PROSITE" id="PS50076"/>
    </source>
</evidence>
<dbReference type="Pfam" id="PF00226">
    <property type="entry name" value="DnaJ"/>
    <property type="match status" value="1"/>
</dbReference>
<dbReference type="Pfam" id="PF00684">
    <property type="entry name" value="DnaJ_CXXCXGXG"/>
    <property type="match status" value="1"/>
</dbReference>
<reference evidence="6" key="1">
    <citation type="submission" date="2021-03" db="EMBL/GenBank/DDBJ databases">
        <authorList>
            <consortium name="Genoscope - CEA"/>
            <person name="William W."/>
        </authorList>
    </citation>
    <scope>NUCLEOTIDE SEQUENCE</scope>
    <source>
        <strain evidence="6">Doubled-haploid Pahang</strain>
    </source>
</reference>
<dbReference type="EnsemblPlants" id="Ma04_t20150.1">
    <property type="protein sequence ID" value="Ma04_p20150.1"/>
    <property type="gene ID" value="Ma04_g20150"/>
</dbReference>
<dbReference type="GO" id="GO:0030544">
    <property type="term" value="F:Hsp70 protein binding"/>
    <property type="evidence" value="ECO:0007669"/>
    <property type="project" value="InterPro"/>
</dbReference>
<accession>A0A804IRS4</accession>
<dbReference type="GO" id="GO:0005783">
    <property type="term" value="C:endoplasmic reticulum"/>
    <property type="evidence" value="ECO:0007669"/>
    <property type="project" value="UniProtKB-ARBA"/>
</dbReference>
<dbReference type="Gramene" id="Ma04_t20150.1">
    <property type="protein sequence ID" value="Ma04_p20150.1"/>
    <property type="gene ID" value="Ma04_g20150"/>
</dbReference>
<dbReference type="Gene3D" id="2.60.260.20">
    <property type="entry name" value="Urease metallochaperone UreE, N-terminal domain"/>
    <property type="match status" value="1"/>
</dbReference>
<dbReference type="InterPro" id="IPR036869">
    <property type="entry name" value="J_dom_sf"/>
</dbReference>
<dbReference type="FunFam" id="2.10.230.10:FF:000001">
    <property type="entry name" value="DnaJ subfamily A member 2"/>
    <property type="match status" value="1"/>
</dbReference>
<keyword evidence="4" id="KW-0862">Zinc</keyword>
<dbReference type="GO" id="GO:0042026">
    <property type="term" value="P:protein refolding"/>
    <property type="evidence" value="ECO:0000318"/>
    <property type="project" value="GO_Central"/>
</dbReference>
<dbReference type="Proteomes" id="UP000012960">
    <property type="component" value="Unplaced"/>
</dbReference>
<dbReference type="PANTHER" id="PTHR43888">
    <property type="entry name" value="DNAJ-LIKE-2, ISOFORM A-RELATED"/>
    <property type="match status" value="1"/>
</dbReference>
<keyword evidence="2" id="KW-0677">Repeat</keyword>
<dbReference type="GO" id="GO:0005829">
    <property type="term" value="C:cytosol"/>
    <property type="evidence" value="ECO:0000318"/>
    <property type="project" value="GO_Central"/>
</dbReference>
<organism evidence="7 8">
    <name type="scientific">Musa acuminata subsp. malaccensis</name>
    <name type="common">Wild banana</name>
    <name type="synonym">Musa malaccensis</name>
    <dbReference type="NCBI Taxonomy" id="214687"/>
    <lineage>
        <taxon>Eukaryota</taxon>
        <taxon>Viridiplantae</taxon>
        <taxon>Streptophyta</taxon>
        <taxon>Embryophyta</taxon>
        <taxon>Tracheophyta</taxon>
        <taxon>Spermatophyta</taxon>
        <taxon>Magnoliopsida</taxon>
        <taxon>Liliopsida</taxon>
        <taxon>Zingiberales</taxon>
        <taxon>Musaceae</taxon>
        <taxon>Musa</taxon>
    </lineage>
</organism>
<dbReference type="PRINTS" id="PR00625">
    <property type="entry name" value="JDOMAIN"/>
</dbReference>
<dbReference type="PROSITE" id="PS50076">
    <property type="entry name" value="DNAJ_2"/>
    <property type="match status" value="1"/>
</dbReference>
<dbReference type="AlphaFoldDB" id="A0A804IRS4"/>
<dbReference type="Gene3D" id="2.10.230.10">
    <property type="entry name" value="Heat shock protein DnaJ, cysteine-rich domain"/>
    <property type="match status" value="1"/>
</dbReference>
<evidence type="ECO:0000256" key="2">
    <source>
        <dbReference type="ARBA" id="ARBA00022737"/>
    </source>
</evidence>
<keyword evidence="3" id="KW-0863">Zinc-finger</keyword>
<evidence type="ECO:0000256" key="4">
    <source>
        <dbReference type="ARBA" id="ARBA00022833"/>
    </source>
</evidence>
<gene>
    <name evidence="6" type="ORF">GSMUA_126150.1</name>
</gene>
<dbReference type="EMBL" id="HG996469">
    <property type="protein sequence ID" value="CAG1842820.1"/>
    <property type="molecule type" value="Genomic_DNA"/>
</dbReference>
<dbReference type="GO" id="GO:0051087">
    <property type="term" value="F:protein-folding chaperone binding"/>
    <property type="evidence" value="ECO:0000318"/>
    <property type="project" value="GO_Central"/>
</dbReference>
<dbReference type="SMART" id="SM00271">
    <property type="entry name" value="DnaJ"/>
    <property type="match status" value="1"/>
</dbReference>
<dbReference type="SUPFAM" id="SSF46565">
    <property type="entry name" value="Chaperone J-domain"/>
    <property type="match status" value="1"/>
</dbReference>
<evidence type="ECO:0000313" key="7">
    <source>
        <dbReference type="EnsemblPlants" id="Ma04_p20150.1"/>
    </source>
</evidence>
<dbReference type="GO" id="GO:0005737">
    <property type="term" value="C:cytoplasm"/>
    <property type="evidence" value="ECO:0000318"/>
    <property type="project" value="GO_Central"/>
</dbReference>
<evidence type="ECO:0000313" key="6">
    <source>
        <dbReference type="EMBL" id="CAG1842820.1"/>
    </source>
</evidence>
<dbReference type="InterPro" id="IPR036410">
    <property type="entry name" value="HSP_DnaJ_Cys-rich_dom_sf"/>
</dbReference>
<dbReference type="CDD" id="cd06257">
    <property type="entry name" value="DnaJ"/>
    <property type="match status" value="1"/>
</dbReference>
<dbReference type="InterPro" id="IPR044713">
    <property type="entry name" value="DNJA1/2-like"/>
</dbReference>
<proteinExistence type="predicted"/>
<name>A0A804IRS4_MUSAM</name>
<dbReference type="GO" id="GO:0008270">
    <property type="term" value="F:zinc ion binding"/>
    <property type="evidence" value="ECO:0007669"/>
    <property type="project" value="UniProtKB-KW"/>
</dbReference>
<keyword evidence="8" id="KW-1185">Reference proteome</keyword>
<dbReference type="SUPFAM" id="SSF57938">
    <property type="entry name" value="DnaJ/Hsp40 cysteine-rich domain"/>
    <property type="match status" value="1"/>
</dbReference>
<evidence type="ECO:0000256" key="1">
    <source>
        <dbReference type="ARBA" id="ARBA00022723"/>
    </source>
</evidence>
<feature type="domain" description="J" evidence="5">
    <location>
        <begin position="12"/>
        <end position="73"/>
    </location>
</feature>
<dbReference type="InterPro" id="IPR001623">
    <property type="entry name" value="DnaJ_domain"/>
</dbReference>
<protein>
    <submittedName>
        <fullName evidence="6">(wild Malaysian banana) hypothetical protein</fullName>
    </submittedName>
</protein>
<dbReference type="Gene3D" id="1.10.287.110">
    <property type="entry name" value="DnaJ domain"/>
    <property type="match status" value="1"/>
</dbReference>
<dbReference type="OMA" id="QRESICF"/>
<sequence length="237" mass="27014">MFGGAPGSDGPDYYEILGVAKSASQDELKQAYKKAAMKNHPDKVGDAEKVRPSSQAYGVLSDPKKREIDDKYRKDALMGGGDTSHYPFEIFEHFFWRWDLWRISWSRNVLCPKCIGYVVYQTYGKSETCHSCQGRGLKIVTRMLGLGMIQQMQHTYEQYSSSGEIISRKDKCPLPFFSCCLNTADKIQILQPDTVTGHIIVIVQLQEHPQFKRAFGDLYVEHWLSLAQAFCAFHNLL</sequence>
<dbReference type="InParanoid" id="A0A804IRS4"/>
<keyword evidence="1" id="KW-0479">Metal-binding</keyword>
<reference evidence="7" key="2">
    <citation type="submission" date="2021-05" db="UniProtKB">
        <authorList>
            <consortium name="EnsemblPlants"/>
        </authorList>
    </citation>
    <scope>IDENTIFICATION</scope>
    <source>
        <strain evidence="7">subsp. malaccensis</strain>
    </source>
</reference>
<evidence type="ECO:0000256" key="3">
    <source>
        <dbReference type="ARBA" id="ARBA00022771"/>
    </source>
</evidence>
<evidence type="ECO:0000313" key="8">
    <source>
        <dbReference type="Proteomes" id="UP000012960"/>
    </source>
</evidence>
<dbReference type="InterPro" id="IPR001305">
    <property type="entry name" value="HSP_DnaJ_Cys-rich_dom"/>
</dbReference>